<evidence type="ECO:0000256" key="5">
    <source>
        <dbReference type="ARBA" id="ARBA00023180"/>
    </source>
</evidence>
<keyword evidence="2" id="KW-0645">Protease</keyword>
<gene>
    <name evidence="7" type="ORF">ACHAXA_010647</name>
</gene>
<dbReference type="InterPro" id="IPR029058">
    <property type="entry name" value="AB_hydrolase_fold"/>
</dbReference>
<keyword evidence="5" id="KW-0325">Glycoprotein</keyword>
<dbReference type="EMBL" id="JALLPB020000538">
    <property type="protein sequence ID" value="KAL3808161.1"/>
    <property type="molecule type" value="Genomic_DNA"/>
</dbReference>
<dbReference type="PANTHER" id="PTHR11010">
    <property type="entry name" value="PROTEASE S28 PRO-X CARBOXYPEPTIDASE-RELATED"/>
    <property type="match status" value="1"/>
</dbReference>
<sequence length="580" mass="63701">MAKYGAIEVVGTDDEGDIRPSVDDDDAAHPPNGRRGWTLRIVGAAAASLAFLATYTTPNHHNLPTPGGGPIASLRCRLSLSSSSSSSSSCDRHDENEELFYVDQLVNHFDDGDTSTWKHRYYKSVEHFGGPGRPIFHVVGGEGALDFGMLYPFVTRRLAPYFRAAVIQVEHRFYGPYRPITGRDATVSELLELLTPQQAMADNVRLGRAFGKELGCSDDRDSSDYCPVITVGGSYPGFLSAMLRVAYPDYADMSYASSAPLKLYDQSTDQNVYYDIVTEAAERASRGCASAVRRALSKAKELIIESPSLEEAVVGMDMCVHTVPSYISHKHTLSEEVMSAIGFTFADFDSGYYPPGPDTALYRACRIFQGTNSTPLEMIGKFFRVYEEEGGGETPFEGDGGGDCFDLSVFLPDGDNARITTSDWSGSGGGNDGKMWDFQLCTTVIDPIGFSPESMFPPRAWTYEGLTRYCQLRYGREVTPRPYALVEAMGFDDLVGIGASRILFTNGMQDMWYGGSYTEDLSDTILAINFENGAHHSDLSHVGPTDADTDDIKEGYVKIQNILEKWLNEVKAEIETGRSN</sequence>
<evidence type="ECO:0000256" key="1">
    <source>
        <dbReference type="ARBA" id="ARBA00011079"/>
    </source>
</evidence>
<organism evidence="7 8">
    <name type="scientific">Cyclostephanos tholiformis</name>
    <dbReference type="NCBI Taxonomy" id="382380"/>
    <lineage>
        <taxon>Eukaryota</taxon>
        <taxon>Sar</taxon>
        <taxon>Stramenopiles</taxon>
        <taxon>Ochrophyta</taxon>
        <taxon>Bacillariophyta</taxon>
        <taxon>Coscinodiscophyceae</taxon>
        <taxon>Thalassiosirophycidae</taxon>
        <taxon>Stephanodiscales</taxon>
        <taxon>Stephanodiscaceae</taxon>
        <taxon>Cyclostephanos</taxon>
    </lineage>
</organism>
<proteinExistence type="inferred from homology"/>
<keyword evidence="8" id="KW-1185">Reference proteome</keyword>
<dbReference type="SUPFAM" id="SSF53474">
    <property type="entry name" value="alpha/beta-Hydrolases"/>
    <property type="match status" value="1"/>
</dbReference>
<evidence type="ECO:0000256" key="2">
    <source>
        <dbReference type="ARBA" id="ARBA00022670"/>
    </source>
</evidence>
<dbReference type="InterPro" id="IPR008758">
    <property type="entry name" value="Peptidase_S28"/>
</dbReference>
<reference evidence="7 8" key="1">
    <citation type="submission" date="2024-10" db="EMBL/GenBank/DDBJ databases">
        <title>Updated reference genomes for cyclostephanoid diatoms.</title>
        <authorList>
            <person name="Roberts W.R."/>
            <person name="Alverson A.J."/>
        </authorList>
    </citation>
    <scope>NUCLEOTIDE SEQUENCE [LARGE SCALE GENOMIC DNA]</scope>
    <source>
        <strain evidence="7 8">AJA228-03</strain>
    </source>
</reference>
<dbReference type="GO" id="GO:0008233">
    <property type="term" value="F:peptidase activity"/>
    <property type="evidence" value="ECO:0007669"/>
    <property type="project" value="UniProtKB-KW"/>
</dbReference>
<evidence type="ECO:0000256" key="6">
    <source>
        <dbReference type="SAM" id="MobiDB-lite"/>
    </source>
</evidence>
<comment type="caution">
    <text evidence="7">The sequence shown here is derived from an EMBL/GenBank/DDBJ whole genome shotgun (WGS) entry which is preliminary data.</text>
</comment>
<dbReference type="GO" id="GO:0006508">
    <property type="term" value="P:proteolysis"/>
    <property type="evidence" value="ECO:0007669"/>
    <property type="project" value="UniProtKB-KW"/>
</dbReference>
<dbReference type="InterPro" id="IPR042269">
    <property type="entry name" value="Ser_carbopepase_S28_SKS"/>
</dbReference>
<dbReference type="AlphaFoldDB" id="A0ABD3RA09"/>
<dbReference type="Pfam" id="PF05577">
    <property type="entry name" value="Peptidase_S28"/>
    <property type="match status" value="1"/>
</dbReference>
<keyword evidence="3" id="KW-0732">Signal</keyword>
<dbReference type="PANTHER" id="PTHR11010:SF38">
    <property type="entry name" value="LYSOSOMAL PRO-X CARBOXYPEPTIDASE"/>
    <property type="match status" value="1"/>
</dbReference>
<dbReference type="Proteomes" id="UP001530377">
    <property type="component" value="Unassembled WGS sequence"/>
</dbReference>
<protein>
    <submittedName>
        <fullName evidence="7">Uncharacterized protein</fullName>
    </submittedName>
</protein>
<evidence type="ECO:0000313" key="7">
    <source>
        <dbReference type="EMBL" id="KAL3808161.1"/>
    </source>
</evidence>
<evidence type="ECO:0000313" key="8">
    <source>
        <dbReference type="Proteomes" id="UP001530377"/>
    </source>
</evidence>
<accession>A0ABD3RA09</accession>
<keyword evidence="4" id="KW-0378">Hydrolase</keyword>
<dbReference type="Gene3D" id="3.40.50.1820">
    <property type="entry name" value="alpha/beta hydrolase"/>
    <property type="match status" value="1"/>
</dbReference>
<comment type="similarity">
    <text evidence="1">Belongs to the peptidase S28 family.</text>
</comment>
<feature type="region of interest" description="Disordered" evidence="6">
    <location>
        <begin position="1"/>
        <end position="35"/>
    </location>
</feature>
<evidence type="ECO:0000256" key="3">
    <source>
        <dbReference type="ARBA" id="ARBA00022729"/>
    </source>
</evidence>
<name>A0ABD3RA09_9STRA</name>
<dbReference type="Gene3D" id="1.20.120.980">
    <property type="entry name" value="Serine carboxypeptidase S28, SKS domain"/>
    <property type="match status" value="1"/>
</dbReference>
<evidence type="ECO:0000256" key="4">
    <source>
        <dbReference type="ARBA" id="ARBA00022801"/>
    </source>
</evidence>